<reference evidence="2" key="1">
    <citation type="journal article" date="2021" name="PeerJ">
        <title>Extensive microbial diversity within the chicken gut microbiome revealed by metagenomics and culture.</title>
        <authorList>
            <person name="Gilroy R."/>
            <person name="Ravi A."/>
            <person name="Getino M."/>
            <person name="Pursley I."/>
            <person name="Horton D.L."/>
            <person name="Alikhan N.F."/>
            <person name="Baker D."/>
            <person name="Gharbi K."/>
            <person name="Hall N."/>
            <person name="Watson M."/>
            <person name="Adriaenssens E.M."/>
            <person name="Foster-Nyarko E."/>
            <person name="Jarju S."/>
            <person name="Secka A."/>
            <person name="Antonio M."/>
            <person name="Oren A."/>
            <person name="Chaudhuri R.R."/>
            <person name="La Ragione R."/>
            <person name="Hildebrand F."/>
            <person name="Pallen M.J."/>
        </authorList>
    </citation>
    <scope>NUCLEOTIDE SEQUENCE</scope>
    <source>
        <strain evidence="2">23274</strain>
    </source>
</reference>
<accession>A0A9D1V0A1</accession>
<organism evidence="2 3">
    <name type="scientific">Candidatus Odoribacter faecigallinarum</name>
    <dbReference type="NCBI Taxonomy" id="2838706"/>
    <lineage>
        <taxon>Bacteria</taxon>
        <taxon>Pseudomonadati</taxon>
        <taxon>Bacteroidota</taxon>
        <taxon>Bacteroidia</taxon>
        <taxon>Bacteroidales</taxon>
        <taxon>Odoribacteraceae</taxon>
        <taxon>Odoribacter</taxon>
    </lineage>
</organism>
<reference evidence="2" key="2">
    <citation type="submission" date="2021-04" db="EMBL/GenBank/DDBJ databases">
        <authorList>
            <person name="Gilroy R."/>
        </authorList>
    </citation>
    <scope>NUCLEOTIDE SEQUENCE</scope>
    <source>
        <strain evidence="2">23274</strain>
    </source>
</reference>
<name>A0A9D1V0A1_9BACT</name>
<comment type="caution">
    <text evidence="2">The sequence shown here is derived from an EMBL/GenBank/DDBJ whole genome shotgun (WGS) entry which is preliminary data.</text>
</comment>
<sequence>MKTDTNTMDDLLTRYYNGETTLDEERTLREAYRRGELPGEPVLAYRGAASAMPETLRRNIRQSIRARIRRRCLSWASAAAGIALVIGLCLILPHRSETTLALTDNMKRERFEDAMRIIGQVLDEKPADTQKVLYEDNRLIIAIE</sequence>
<evidence type="ECO:0000313" key="3">
    <source>
        <dbReference type="Proteomes" id="UP000824202"/>
    </source>
</evidence>
<gene>
    <name evidence="2" type="ORF">H9863_06350</name>
</gene>
<feature type="transmembrane region" description="Helical" evidence="1">
    <location>
        <begin position="72"/>
        <end position="93"/>
    </location>
</feature>
<evidence type="ECO:0000313" key="2">
    <source>
        <dbReference type="EMBL" id="HIX03721.1"/>
    </source>
</evidence>
<proteinExistence type="predicted"/>
<dbReference type="AlphaFoldDB" id="A0A9D1V0A1"/>
<keyword evidence="1" id="KW-0812">Transmembrane</keyword>
<keyword evidence="1" id="KW-1133">Transmembrane helix</keyword>
<keyword evidence="1" id="KW-0472">Membrane</keyword>
<evidence type="ECO:0000256" key="1">
    <source>
        <dbReference type="SAM" id="Phobius"/>
    </source>
</evidence>
<protein>
    <submittedName>
        <fullName evidence="2">Uncharacterized protein</fullName>
    </submittedName>
</protein>
<dbReference type="Proteomes" id="UP000824202">
    <property type="component" value="Unassembled WGS sequence"/>
</dbReference>
<dbReference type="EMBL" id="DXFT01000122">
    <property type="protein sequence ID" value="HIX03721.1"/>
    <property type="molecule type" value="Genomic_DNA"/>
</dbReference>